<sequence>MFNTSADVGPCFL</sequence>
<reference evidence="1" key="2">
    <citation type="journal article" date="2015" name="Fish Shellfish Immunol.">
        <title>Early steps in the European eel (Anguilla anguilla)-Vibrio vulnificus interaction in the gills: Role of the RtxA13 toxin.</title>
        <authorList>
            <person name="Callol A."/>
            <person name="Pajuelo D."/>
            <person name="Ebbesson L."/>
            <person name="Teles M."/>
            <person name="MacKenzie S."/>
            <person name="Amaro C."/>
        </authorList>
    </citation>
    <scope>NUCLEOTIDE SEQUENCE</scope>
</reference>
<protein>
    <submittedName>
        <fullName evidence="1">Uncharacterized protein</fullName>
    </submittedName>
</protein>
<dbReference type="EMBL" id="GBXM01008916">
    <property type="protein sequence ID" value="JAH99661.1"/>
    <property type="molecule type" value="Transcribed_RNA"/>
</dbReference>
<name>A0A0E9XB27_ANGAN</name>
<reference evidence="1" key="1">
    <citation type="submission" date="2014-11" db="EMBL/GenBank/DDBJ databases">
        <authorList>
            <person name="Amaro Gonzalez C."/>
        </authorList>
    </citation>
    <scope>NUCLEOTIDE SEQUENCE</scope>
</reference>
<accession>A0A0E9XB27</accession>
<organism evidence="1">
    <name type="scientific">Anguilla anguilla</name>
    <name type="common">European freshwater eel</name>
    <name type="synonym">Muraena anguilla</name>
    <dbReference type="NCBI Taxonomy" id="7936"/>
    <lineage>
        <taxon>Eukaryota</taxon>
        <taxon>Metazoa</taxon>
        <taxon>Chordata</taxon>
        <taxon>Craniata</taxon>
        <taxon>Vertebrata</taxon>
        <taxon>Euteleostomi</taxon>
        <taxon>Actinopterygii</taxon>
        <taxon>Neopterygii</taxon>
        <taxon>Teleostei</taxon>
        <taxon>Anguilliformes</taxon>
        <taxon>Anguillidae</taxon>
        <taxon>Anguilla</taxon>
    </lineage>
</organism>
<evidence type="ECO:0000313" key="1">
    <source>
        <dbReference type="EMBL" id="JAH99661.1"/>
    </source>
</evidence>
<proteinExistence type="predicted"/>